<proteinExistence type="predicted"/>
<dbReference type="Proteomes" id="UP000460272">
    <property type="component" value="Unassembled WGS sequence"/>
</dbReference>
<comment type="caution">
    <text evidence="1">The sequence shown here is derived from an EMBL/GenBank/DDBJ whole genome shotgun (WGS) entry which is preliminary data.</text>
</comment>
<sequence length="217" mass="24524">MHRRLEILAKTGYAVLGDYRGPAISPREWERLEYLEWKSGGDTNFAPLASATGELDCRGFWDHGKPDKGGIWTSNREIAPSLARYVESIGGEYGRVRVIKLNPSSEQEALRCLHLDDNNRLNPDGTGWVVRSWLELADTADQTVFILREDKNDPSTETRIPLHPGKQVVIDTERLWHVVWHPGPKPRYALITSWESSPVIDNWITSQADPTQLVSVG</sequence>
<accession>A0A6P2C7C7</accession>
<evidence type="ECO:0000313" key="1">
    <source>
        <dbReference type="EMBL" id="TVZ05433.1"/>
    </source>
</evidence>
<organism evidence="1 2">
    <name type="scientific">Trebonia kvetii</name>
    <dbReference type="NCBI Taxonomy" id="2480626"/>
    <lineage>
        <taxon>Bacteria</taxon>
        <taxon>Bacillati</taxon>
        <taxon>Actinomycetota</taxon>
        <taxon>Actinomycetes</taxon>
        <taxon>Streptosporangiales</taxon>
        <taxon>Treboniaceae</taxon>
        <taxon>Trebonia</taxon>
    </lineage>
</organism>
<dbReference type="RefSeq" id="WP_145853135.1">
    <property type="nucleotide sequence ID" value="NZ_RPFW01000002.1"/>
</dbReference>
<protein>
    <submittedName>
        <fullName evidence="1">Uncharacterized protein</fullName>
    </submittedName>
</protein>
<dbReference type="AlphaFoldDB" id="A0A6P2C7C7"/>
<keyword evidence="2" id="KW-1185">Reference proteome</keyword>
<dbReference type="OrthoDB" id="5099059at2"/>
<name>A0A6P2C7C7_9ACTN</name>
<reference evidence="1 2" key="1">
    <citation type="submission" date="2018-11" db="EMBL/GenBank/DDBJ databases">
        <title>Trebonia kvetii gen.nov., sp.nov., a novel acidophilic actinobacterium, and proposal of the new actinobacterial family Treboniaceae fam. nov.</title>
        <authorList>
            <person name="Rapoport D."/>
            <person name="Sagova-Mareckova M."/>
            <person name="Sedlacek I."/>
            <person name="Provaznik J."/>
            <person name="Kralova S."/>
            <person name="Pavlinic D."/>
            <person name="Benes V."/>
            <person name="Kopecky J."/>
        </authorList>
    </citation>
    <scope>NUCLEOTIDE SEQUENCE [LARGE SCALE GENOMIC DNA]</scope>
    <source>
        <strain evidence="1 2">15Tr583</strain>
    </source>
</reference>
<gene>
    <name evidence="1" type="ORF">EAS64_12860</name>
</gene>
<evidence type="ECO:0000313" key="2">
    <source>
        <dbReference type="Proteomes" id="UP000460272"/>
    </source>
</evidence>
<dbReference type="EMBL" id="RPFW01000002">
    <property type="protein sequence ID" value="TVZ05433.1"/>
    <property type="molecule type" value="Genomic_DNA"/>
</dbReference>